<feature type="transmembrane region" description="Helical" evidence="6">
    <location>
        <begin position="298"/>
        <end position="325"/>
    </location>
</feature>
<dbReference type="Pfam" id="PF01594">
    <property type="entry name" value="AI-2E_transport"/>
    <property type="match status" value="1"/>
</dbReference>
<sequence length="363" mass="40672">MGRVIGFAASLVIVWIVGYFLIVGSSILVPVVLAIFIWHILNTISSIIQRTPKIGVLLPNWLSMILAFGVTAIFISIFVNIISNNVSNVVYASGRYQDHLLSIIDGIDKRYHIEVLTNVNNIIKTINIQTMLLKISGVFTTLASSTVLIALYVAFLFVEQHYFLRKIDALVPSLENQQLVNNILTHIVNDTQIYLGLKSLLSMATAMASWFIMKWVGVDFAEFWALLIFFLNFIPNIGAIIAIFFPATLAIVQFADWLHFLEIIIGLGSIQFLVGNIIEPRFLGNSLNLSPLAILLSLTVWGTIWGVMGMFLSVPITVMMMIIFAHFEATRPIAILLSQDGDIFKSYETISGERIPEKNWIQY</sequence>
<comment type="subcellular location">
    <subcellularLocation>
        <location evidence="1">Membrane</location>
        <topology evidence="1">Multi-pass membrane protein</topology>
    </subcellularLocation>
</comment>
<feature type="transmembrane region" description="Helical" evidence="6">
    <location>
        <begin position="193"/>
        <end position="212"/>
    </location>
</feature>
<evidence type="ECO:0000256" key="4">
    <source>
        <dbReference type="ARBA" id="ARBA00022989"/>
    </source>
</evidence>
<evidence type="ECO:0000256" key="1">
    <source>
        <dbReference type="ARBA" id="ARBA00004141"/>
    </source>
</evidence>
<dbReference type="PANTHER" id="PTHR21716:SF64">
    <property type="entry name" value="AI-2 TRANSPORT PROTEIN TQSA"/>
    <property type="match status" value="1"/>
</dbReference>
<proteinExistence type="inferred from homology"/>
<dbReference type="RefSeq" id="WP_400188282.1">
    <property type="nucleotide sequence ID" value="NZ_JBGORX010000006.1"/>
</dbReference>
<feature type="transmembrane region" description="Helical" evidence="6">
    <location>
        <begin position="135"/>
        <end position="158"/>
    </location>
</feature>
<keyword evidence="8" id="KW-1185">Reference proteome</keyword>
<feature type="transmembrane region" description="Helical" evidence="6">
    <location>
        <begin position="224"/>
        <end position="245"/>
    </location>
</feature>
<accession>A0ABW8DBB4</accession>
<evidence type="ECO:0000256" key="3">
    <source>
        <dbReference type="ARBA" id="ARBA00022692"/>
    </source>
</evidence>
<organism evidence="7 8">
    <name type="scientific">Legionella lytica</name>
    <dbReference type="NCBI Taxonomy" id="96232"/>
    <lineage>
        <taxon>Bacteria</taxon>
        <taxon>Pseudomonadati</taxon>
        <taxon>Pseudomonadota</taxon>
        <taxon>Gammaproteobacteria</taxon>
        <taxon>Legionellales</taxon>
        <taxon>Legionellaceae</taxon>
        <taxon>Legionella</taxon>
    </lineage>
</organism>
<dbReference type="InterPro" id="IPR002549">
    <property type="entry name" value="AI-2E-like"/>
</dbReference>
<protein>
    <submittedName>
        <fullName evidence="7">AI-2E family transporter</fullName>
    </submittedName>
</protein>
<reference evidence="7 8" key="1">
    <citation type="submission" date="2024-08" db="EMBL/GenBank/DDBJ databases">
        <title>Draft Genome Sequence of Legionella lytica strain DSB2004, Isolated From a Fire Sprinkler System.</title>
        <authorList>
            <person name="Everhart A.D."/>
            <person name="Kidane D.T."/>
            <person name="Farone A.L."/>
            <person name="Farone M.B."/>
        </authorList>
    </citation>
    <scope>NUCLEOTIDE SEQUENCE [LARGE SCALE GENOMIC DNA]</scope>
    <source>
        <strain evidence="7 8">DSB2004</strain>
    </source>
</reference>
<name>A0ABW8DBB4_9GAMM</name>
<evidence type="ECO:0000313" key="8">
    <source>
        <dbReference type="Proteomes" id="UP001615550"/>
    </source>
</evidence>
<keyword evidence="4 6" id="KW-1133">Transmembrane helix</keyword>
<evidence type="ECO:0000313" key="7">
    <source>
        <dbReference type="EMBL" id="MFJ1269462.1"/>
    </source>
</evidence>
<dbReference type="EMBL" id="JBGORX010000006">
    <property type="protein sequence ID" value="MFJ1269462.1"/>
    <property type="molecule type" value="Genomic_DNA"/>
</dbReference>
<feature type="transmembrane region" description="Helical" evidence="6">
    <location>
        <begin position="12"/>
        <end position="41"/>
    </location>
</feature>
<comment type="caution">
    <text evidence="7">The sequence shown here is derived from an EMBL/GenBank/DDBJ whole genome shotgun (WGS) entry which is preliminary data.</text>
</comment>
<feature type="transmembrane region" description="Helical" evidence="6">
    <location>
        <begin position="257"/>
        <end position="278"/>
    </location>
</feature>
<keyword evidence="5 6" id="KW-0472">Membrane</keyword>
<evidence type="ECO:0000256" key="6">
    <source>
        <dbReference type="SAM" id="Phobius"/>
    </source>
</evidence>
<comment type="similarity">
    <text evidence="2">Belongs to the autoinducer-2 exporter (AI-2E) (TC 2.A.86) family.</text>
</comment>
<evidence type="ECO:0000256" key="2">
    <source>
        <dbReference type="ARBA" id="ARBA00009773"/>
    </source>
</evidence>
<dbReference type="Proteomes" id="UP001615550">
    <property type="component" value="Unassembled WGS sequence"/>
</dbReference>
<evidence type="ECO:0000256" key="5">
    <source>
        <dbReference type="ARBA" id="ARBA00023136"/>
    </source>
</evidence>
<gene>
    <name evidence="7" type="ORF">ACD661_12920</name>
</gene>
<feature type="transmembrane region" description="Helical" evidence="6">
    <location>
        <begin position="61"/>
        <end position="82"/>
    </location>
</feature>
<dbReference type="PANTHER" id="PTHR21716">
    <property type="entry name" value="TRANSMEMBRANE PROTEIN"/>
    <property type="match status" value="1"/>
</dbReference>
<keyword evidence="3 6" id="KW-0812">Transmembrane</keyword>